<dbReference type="RefSeq" id="WP_099152058.1">
    <property type="nucleotide sequence ID" value="NZ_PDUD01000025.1"/>
</dbReference>
<evidence type="ECO:0000256" key="1">
    <source>
        <dbReference type="ARBA" id="ARBA00004141"/>
    </source>
</evidence>
<dbReference type="OrthoDB" id="980719at2"/>
<comment type="caution">
    <text evidence="5">The sequence shown here is derived from an EMBL/GenBank/DDBJ whole genome shotgun (WGS) entry which is preliminary data.</text>
</comment>
<reference evidence="5 6" key="1">
    <citation type="submission" date="2017-10" db="EMBL/GenBank/DDBJ databases">
        <title>The draft genome sequence of Lewinella nigricans NBRC 102662.</title>
        <authorList>
            <person name="Wang K."/>
        </authorList>
    </citation>
    <scope>NUCLEOTIDE SEQUENCE [LARGE SCALE GENOMIC DNA]</scope>
    <source>
        <strain evidence="5 6">NBRC 102662</strain>
    </source>
</reference>
<dbReference type="InterPro" id="IPR021147">
    <property type="entry name" value="DUF697"/>
</dbReference>
<dbReference type="EMBL" id="PDUD01000025">
    <property type="protein sequence ID" value="PHN04484.1"/>
    <property type="molecule type" value="Genomic_DNA"/>
</dbReference>
<proteinExistence type="predicted"/>
<organism evidence="5 6">
    <name type="scientific">Flavilitoribacter nigricans (strain ATCC 23147 / DSM 23189 / NBRC 102662 / NCIMB 1420 / SS-2)</name>
    <name type="common">Lewinella nigricans</name>
    <dbReference type="NCBI Taxonomy" id="1122177"/>
    <lineage>
        <taxon>Bacteria</taxon>
        <taxon>Pseudomonadati</taxon>
        <taxon>Bacteroidota</taxon>
        <taxon>Saprospiria</taxon>
        <taxon>Saprospirales</taxon>
        <taxon>Lewinellaceae</taxon>
        <taxon>Flavilitoribacter</taxon>
    </lineage>
</organism>
<dbReference type="GO" id="GO:0016020">
    <property type="term" value="C:membrane"/>
    <property type="evidence" value="ECO:0007669"/>
    <property type="project" value="UniProtKB-SubCell"/>
</dbReference>
<dbReference type="Proteomes" id="UP000223913">
    <property type="component" value="Unassembled WGS sequence"/>
</dbReference>
<dbReference type="Pfam" id="PF05128">
    <property type="entry name" value="DUF697"/>
    <property type="match status" value="1"/>
</dbReference>
<evidence type="ECO:0000256" key="3">
    <source>
        <dbReference type="ARBA" id="ARBA00022989"/>
    </source>
</evidence>
<dbReference type="AlphaFoldDB" id="A0A2D0N7I8"/>
<evidence type="ECO:0008006" key="7">
    <source>
        <dbReference type="Google" id="ProtNLM"/>
    </source>
</evidence>
<evidence type="ECO:0000256" key="4">
    <source>
        <dbReference type="ARBA" id="ARBA00023136"/>
    </source>
</evidence>
<evidence type="ECO:0000313" key="6">
    <source>
        <dbReference type="Proteomes" id="UP000223913"/>
    </source>
</evidence>
<protein>
    <recommendedName>
        <fullName evidence="7">DUF697 domain-containing protein</fullName>
    </recommendedName>
</protein>
<keyword evidence="6" id="KW-1185">Reference proteome</keyword>
<keyword evidence="2" id="KW-0812">Transmembrane</keyword>
<gene>
    <name evidence="5" type="ORF">CRP01_20970</name>
</gene>
<evidence type="ECO:0000256" key="2">
    <source>
        <dbReference type="ARBA" id="ARBA00022692"/>
    </source>
</evidence>
<keyword evidence="3" id="KW-1133">Transmembrane helix</keyword>
<comment type="subcellular location">
    <subcellularLocation>
        <location evidence="1">Membrane</location>
        <topology evidence="1">Multi-pass membrane protein</topology>
    </subcellularLocation>
</comment>
<sequence>MSTATAETQVPESEVNTVFTEAKREADSVIKLHARLATAAALVPVTGVDVALVTAVQVRMVKQIAEAYDVPFDEDAVKVGVSSIIGATIARLVAYGAREAFNAFSQFGSLADNLTNAAISGFFTAATGEIYSMHFEGGGTLATLDVSDFIDYVSEQIRSGELHPRLFSSINSGFSHLY</sequence>
<keyword evidence="4" id="KW-0472">Membrane</keyword>
<evidence type="ECO:0000313" key="5">
    <source>
        <dbReference type="EMBL" id="PHN04484.1"/>
    </source>
</evidence>
<name>A0A2D0N7I8_FLAN2</name>
<accession>A0A2D0N7I8</accession>